<name>A0A6P2CUU5_9BACT</name>
<dbReference type="Proteomes" id="UP000464178">
    <property type="component" value="Chromosome"/>
</dbReference>
<accession>A0A6P2CUU5</accession>
<evidence type="ECO:0008006" key="5">
    <source>
        <dbReference type="Google" id="ProtNLM"/>
    </source>
</evidence>
<feature type="chain" id="PRO_5026712203" description="Cytochrome c domain-containing protein" evidence="2">
    <location>
        <begin position="24"/>
        <end position="140"/>
    </location>
</feature>
<dbReference type="InterPro" id="IPR010980">
    <property type="entry name" value="Cyt_c/b562"/>
</dbReference>
<keyword evidence="4" id="KW-1185">Reference proteome</keyword>
<dbReference type="InterPro" id="IPR002321">
    <property type="entry name" value="Cyt_c_II"/>
</dbReference>
<dbReference type="GO" id="GO:0020037">
    <property type="term" value="F:heme binding"/>
    <property type="evidence" value="ECO:0007669"/>
    <property type="project" value="InterPro"/>
</dbReference>
<dbReference type="Gene3D" id="1.20.120.10">
    <property type="entry name" value="Cytochrome c/b562"/>
    <property type="match status" value="1"/>
</dbReference>
<dbReference type="AlphaFoldDB" id="A0A6P2CUU5"/>
<keyword evidence="2" id="KW-0732">Signal</keyword>
<evidence type="ECO:0000313" key="3">
    <source>
        <dbReference type="EMBL" id="VTR91464.1"/>
    </source>
</evidence>
<gene>
    <name evidence="3" type="ORF">SOIL9_62500</name>
</gene>
<proteinExistence type="predicted"/>
<dbReference type="RefSeq" id="WP_162666451.1">
    <property type="nucleotide sequence ID" value="NZ_LR593886.1"/>
</dbReference>
<protein>
    <recommendedName>
        <fullName evidence="5">Cytochrome c domain-containing protein</fullName>
    </recommendedName>
</protein>
<organism evidence="3 4">
    <name type="scientific">Gemmata massiliana</name>
    <dbReference type="NCBI Taxonomy" id="1210884"/>
    <lineage>
        <taxon>Bacteria</taxon>
        <taxon>Pseudomonadati</taxon>
        <taxon>Planctomycetota</taxon>
        <taxon>Planctomycetia</taxon>
        <taxon>Gemmatales</taxon>
        <taxon>Gemmataceae</taxon>
        <taxon>Gemmata</taxon>
    </lineage>
</organism>
<dbReference type="SUPFAM" id="SSF47175">
    <property type="entry name" value="Cytochromes"/>
    <property type="match status" value="1"/>
</dbReference>
<evidence type="ECO:0000256" key="2">
    <source>
        <dbReference type="SAM" id="SignalP"/>
    </source>
</evidence>
<evidence type="ECO:0000256" key="1">
    <source>
        <dbReference type="SAM" id="MobiDB-lite"/>
    </source>
</evidence>
<dbReference type="KEGG" id="gms:SOIL9_62500"/>
<feature type="signal peptide" evidence="2">
    <location>
        <begin position="1"/>
        <end position="23"/>
    </location>
</feature>
<dbReference type="GO" id="GO:0022900">
    <property type="term" value="P:electron transport chain"/>
    <property type="evidence" value="ECO:0007669"/>
    <property type="project" value="InterPro"/>
</dbReference>
<dbReference type="EMBL" id="LR593886">
    <property type="protein sequence ID" value="VTR91464.1"/>
    <property type="molecule type" value="Genomic_DNA"/>
</dbReference>
<sequence length="140" mass="15113">MRQVVFALTLFGAAVLATSGLTADEPKKDEAKLTKKEIAKMMKDAHDGAKSPHARTRAELKKDTPNWEEVTKDAKAFTAMSEAFKKVNLNYKSPDKYIESATALSKAAGNKDKKAANEAFTGLTKSCASCHSYGSAPGER</sequence>
<dbReference type="GO" id="GO:0009055">
    <property type="term" value="F:electron transfer activity"/>
    <property type="evidence" value="ECO:0007669"/>
    <property type="project" value="InterPro"/>
</dbReference>
<dbReference type="GO" id="GO:0005506">
    <property type="term" value="F:iron ion binding"/>
    <property type="evidence" value="ECO:0007669"/>
    <property type="project" value="InterPro"/>
</dbReference>
<dbReference type="Pfam" id="PF01322">
    <property type="entry name" value="Cytochrom_C_2"/>
    <property type="match status" value="1"/>
</dbReference>
<feature type="region of interest" description="Disordered" evidence="1">
    <location>
        <begin position="42"/>
        <end position="66"/>
    </location>
</feature>
<evidence type="ECO:0000313" key="4">
    <source>
        <dbReference type="Proteomes" id="UP000464178"/>
    </source>
</evidence>
<reference evidence="3 4" key="1">
    <citation type="submission" date="2019-05" db="EMBL/GenBank/DDBJ databases">
        <authorList>
            <consortium name="Science for Life Laboratories"/>
        </authorList>
    </citation>
    <scope>NUCLEOTIDE SEQUENCE [LARGE SCALE GENOMIC DNA]</scope>
    <source>
        <strain evidence="3">Soil9</strain>
    </source>
</reference>